<dbReference type="Pfam" id="PF00226">
    <property type="entry name" value="DnaJ"/>
    <property type="match status" value="1"/>
</dbReference>
<dbReference type="Gene3D" id="1.10.287.110">
    <property type="entry name" value="DnaJ domain"/>
    <property type="match status" value="1"/>
</dbReference>
<evidence type="ECO:0000256" key="3">
    <source>
        <dbReference type="SAM" id="Phobius"/>
    </source>
</evidence>
<name>A0A3B7M103_9GAMM</name>
<dbReference type="PROSITE" id="PS50076">
    <property type="entry name" value="DNAJ_2"/>
    <property type="match status" value="1"/>
</dbReference>
<dbReference type="SMART" id="SM00271">
    <property type="entry name" value="DnaJ"/>
    <property type="match status" value="1"/>
</dbReference>
<evidence type="ECO:0000313" key="7">
    <source>
        <dbReference type="Proteomes" id="UP000263753"/>
    </source>
</evidence>
<evidence type="ECO:0000256" key="2">
    <source>
        <dbReference type="SAM" id="MobiDB-lite"/>
    </source>
</evidence>
<feature type="transmembrane region" description="Helical" evidence="3">
    <location>
        <begin position="6"/>
        <end position="31"/>
    </location>
</feature>
<evidence type="ECO:0000313" key="6">
    <source>
        <dbReference type="EMBL" id="MDV2470539.1"/>
    </source>
</evidence>
<reference evidence="6 8" key="3">
    <citation type="submission" date="2023-06" db="EMBL/GenBank/DDBJ databases">
        <title>Genomic Analysis of Acinetobacter Strains Recovered from South Australian Aquatic Samples provides Insights into the Circulation of Antibiotic Resistance determinants in the Environment.</title>
        <authorList>
            <person name="Tobin L."/>
            <person name="Jarocki V.M."/>
            <person name="Kenyon J."/>
            <person name="Drigo B."/>
            <person name="Donner E."/>
            <person name="Djordjevic S.P."/>
            <person name="Hamidian M."/>
        </authorList>
    </citation>
    <scope>NUCLEOTIDE SEQUENCE [LARGE SCALE GENOMIC DNA]</scope>
    <source>
        <strain evidence="6 8">SAAc652</strain>
    </source>
</reference>
<dbReference type="EMBL" id="CP032134">
    <property type="protein sequence ID" value="AXY58271.1"/>
    <property type="molecule type" value="Genomic_DNA"/>
</dbReference>
<keyword evidence="3" id="KW-0472">Membrane</keyword>
<dbReference type="InterPro" id="IPR036869">
    <property type="entry name" value="J_dom_sf"/>
</dbReference>
<sequence>MWMIAILAFGTIVAGPIGFIIGLIIIGFMVYSKEQSLNQNNEPSEPHEPFHKQEQHSNPSTIRLLTPCIEMVCHFALKYEHQWTTEKVKYVKSVFQECCDNAEDETYLREVLKTKHRSSLETCIHQWLELNPNQESKEVMFTVVCRLLVNTCQDIEKIRYDGFGFGTTLGLSYQYCHSELEAMLEDAFQYESQHNSTGKSELETAAEILGVGIQATEQEINKAYRIKMKDYHPDRNVNVTPAVQRMLEEQTQLLNNARDFMLKYIN</sequence>
<dbReference type="AlphaFoldDB" id="A0A3B7M103"/>
<dbReference type="EMBL" id="JASVDY010000010">
    <property type="protein sequence ID" value="MDV2470539.1"/>
    <property type="molecule type" value="Genomic_DNA"/>
</dbReference>
<dbReference type="PRINTS" id="PR00625">
    <property type="entry name" value="JDOMAIN"/>
</dbReference>
<protein>
    <submittedName>
        <fullName evidence="5 6">J domain-containing protein</fullName>
    </submittedName>
</protein>
<organism evidence="5 7">
    <name type="scientific">Acinetobacter chinensis</name>
    <dbReference type="NCBI Taxonomy" id="2004650"/>
    <lineage>
        <taxon>Bacteria</taxon>
        <taxon>Pseudomonadati</taxon>
        <taxon>Pseudomonadota</taxon>
        <taxon>Gammaproteobacteria</taxon>
        <taxon>Moraxellales</taxon>
        <taxon>Moraxellaceae</taxon>
        <taxon>Acinetobacter</taxon>
    </lineage>
</organism>
<reference evidence="7" key="1">
    <citation type="submission" date="2018-09" db="EMBL/GenBank/DDBJ databases">
        <title>The complete genome of Acinetobacter sp. strain WCHAc010005.</title>
        <authorList>
            <person name="Hu Y."/>
            <person name="Long H."/>
            <person name="Feng Y."/>
            <person name="Zong Z."/>
        </authorList>
    </citation>
    <scope>NUCLEOTIDE SEQUENCE [LARGE SCALE GENOMIC DNA]</scope>
    <source>
        <strain evidence="7">WCHAc010005</strain>
    </source>
</reference>
<keyword evidence="1" id="KW-0143">Chaperone</keyword>
<evidence type="ECO:0000259" key="4">
    <source>
        <dbReference type="PROSITE" id="PS50076"/>
    </source>
</evidence>
<reference evidence="5" key="2">
    <citation type="journal article" date="2019" name="J. Microbiol.">
        <title>Acinetobacter chinensis, a novel Acinetobacter species, carrying blaNDM-1, recovered from hospital sewage.</title>
        <authorList>
            <person name="Hu Y."/>
            <person name="Feng Y."/>
            <person name="Qin J."/>
            <person name="Zhang X."/>
            <person name="Zong Z."/>
        </authorList>
    </citation>
    <scope>NUCLEOTIDE SEQUENCE</scope>
    <source>
        <strain evidence="5">WCHAc010005</strain>
    </source>
</reference>
<keyword evidence="8" id="KW-1185">Reference proteome</keyword>
<evidence type="ECO:0000256" key="1">
    <source>
        <dbReference type="ARBA" id="ARBA00023186"/>
    </source>
</evidence>
<keyword evidence="3" id="KW-1133">Transmembrane helix</keyword>
<gene>
    <name evidence="5" type="ORF">CDG60_17955</name>
    <name evidence="6" type="ORF">QR674_16305</name>
</gene>
<feature type="domain" description="J" evidence="4">
    <location>
        <begin position="204"/>
        <end position="266"/>
    </location>
</feature>
<dbReference type="Proteomes" id="UP001278188">
    <property type="component" value="Unassembled WGS sequence"/>
</dbReference>
<dbReference type="CDD" id="cd06257">
    <property type="entry name" value="DnaJ"/>
    <property type="match status" value="1"/>
</dbReference>
<evidence type="ECO:0000313" key="5">
    <source>
        <dbReference type="EMBL" id="AXY58271.1"/>
    </source>
</evidence>
<dbReference type="RefSeq" id="WP_087513900.1">
    <property type="nucleotide sequence ID" value="NZ_CP032134.1"/>
</dbReference>
<dbReference type="SUPFAM" id="SSF46565">
    <property type="entry name" value="Chaperone J-domain"/>
    <property type="match status" value="1"/>
</dbReference>
<keyword evidence="3" id="KW-0812">Transmembrane</keyword>
<feature type="region of interest" description="Disordered" evidence="2">
    <location>
        <begin position="38"/>
        <end position="58"/>
    </location>
</feature>
<dbReference type="InterPro" id="IPR001623">
    <property type="entry name" value="DnaJ_domain"/>
</dbReference>
<feature type="compositionally biased region" description="Basic and acidic residues" evidence="2">
    <location>
        <begin position="44"/>
        <end position="55"/>
    </location>
</feature>
<proteinExistence type="predicted"/>
<evidence type="ECO:0000313" key="8">
    <source>
        <dbReference type="Proteomes" id="UP001278188"/>
    </source>
</evidence>
<dbReference type="Proteomes" id="UP000263753">
    <property type="component" value="Chromosome"/>
</dbReference>
<dbReference type="KEGG" id="achi:CDG60_17955"/>
<accession>A0A3B7M103</accession>